<comment type="subcellular location">
    <subcellularLocation>
        <location evidence="6">Cell membrane</location>
        <topology evidence="6">Multi-pass membrane protein</topology>
    </subcellularLocation>
    <subcellularLocation>
        <location evidence="1">Membrane</location>
        <topology evidence="1">Multi-pass membrane protein</topology>
    </subcellularLocation>
</comment>
<keyword evidence="6" id="KW-1003">Cell membrane</keyword>
<dbReference type="AlphaFoldDB" id="A0A1X2F5Z6"/>
<keyword evidence="3 6" id="KW-1133">Transmembrane helix</keyword>
<evidence type="ECO:0000256" key="6">
    <source>
        <dbReference type="RuleBase" id="RU361157"/>
    </source>
</evidence>
<dbReference type="PIRSF" id="PIRSF006648">
    <property type="entry name" value="DrrB"/>
    <property type="match status" value="1"/>
</dbReference>
<comment type="similarity">
    <text evidence="6">Belongs to the ABC-2 integral membrane protein family.</text>
</comment>
<keyword evidence="4 6" id="KW-0472">Membrane</keyword>
<dbReference type="PANTHER" id="PTHR43229:SF2">
    <property type="entry name" value="NODULATION PROTEIN J"/>
    <property type="match status" value="1"/>
</dbReference>
<dbReference type="GO" id="GO:0140359">
    <property type="term" value="F:ABC-type transporter activity"/>
    <property type="evidence" value="ECO:0007669"/>
    <property type="project" value="InterPro"/>
</dbReference>
<evidence type="ECO:0000313" key="8">
    <source>
        <dbReference type="EMBL" id="ORX13860.1"/>
    </source>
</evidence>
<feature type="domain" description="ABC transmembrane type-2" evidence="7">
    <location>
        <begin position="19"/>
        <end position="245"/>
    </location>
</feature>
<evidence type="ECO:0000256" key="3">
    <source>
        <dbReference type="ARBA" id="ARBA00022989"/>
    </source>
</evidence>
<gene>
    <name evidence="8" type="ORF">AWC31_29205</name>
</gene>
<evidence type="ECO:0000256" key="1">
    <source>
        <dbReference type="ARBA" id="ARBA00004141"/>
    </source>
</evidence>
<dbReference type="InterPro" id="IPR047817">
    <property type="entry name" value="ABC2_TM_bact-type"/>
</dbReference>
<dbReference type="RefSeq" id="WP_165765996.1">
    <property type="nucleotide sequence ID" value="NZ_JACKUA010000012.1"/>
</dbReference>
<feature type="transmembrane region" description="Helical" evidence="6">
    <location>
        <begin position="97"/>
        <end position="123"/>
    </location>
</feature>
<dbReference type="InterPro" id="IPR013525">
    <property type="entry name" value="ABC2_TM"/>
</dbReference>
<feature type="transmembrane region" description="Helical" evidence="6">
    <location>
        <begin position="21"/>
        <end position="39"/>
    </location>
</feature>
<dbReference type="PROSITE" id="PS51012">
    <property type="entry name" value="ABC_TM2"/>
    <property type="match status" value="1"/>
</dbReference>
<proteinExistence type="inferred from homology"/>
<keyword evidence="5" id="KW-0046">Antibiotic resistance</keyword>
<feature type="transmembrane region" description="Helical" evidence="6">
    <location>
        <begin position="220"/>
        <end position="241"/>
    </location>
</feature>
<dbReference type="PANTHER" id="PTHR43229">
    <property type="entry name" value="NODULATION PROTEIN J"/>
    <property type="match status" value="1"/>
</dbReference>
<feature type="transmembrane region" description="Helical" evidence="6">
    <location>
        <begin position="163"/>
        <end position="184"/>
    </location>
</feature>
<evidence type="ECO:0000256" key="4">
    <source>
        <dbReference type="ARBA" id="ARBA00023136"/>
    </source>
</evidence>
<evidence type="ECO:0000256" key="5">
    <source>
        <dbReference type="ARBA" id="ARBA00023251"/>
    </source>
</evidence>
<keyword evidence="2 6" id="KW-0812">Transmembrane</keyword>
<evidence type="ECO:0000313" key="9">
    <source>
        <dbReference type="Proteomes" id="UP000193964"/>
    </source>
</evidence>
<comment type="caution">
    <text evidence="8">The sequence shown here is derived from an EMBL/GenBank/DDBJ whole genome shotgun (WGS) entry which is preliminary data.</text>
</comment>
<sequence>MTAVPALTERVLQVALRDFDLLLGVLAPVLTLLGLNFALQNVIDTGDMSYTEYVLPATIIQAMLLGTVTAADRAAWEQSSGFTMRLRTQPISALAPLAARMVYALIRGSLALVATVITAYALGFRFTGGVLWTVVFLLMPLILALGLSLGADATGTWAHRVGAGQLLLFPQLLLVLVSTGLAPADSFPDWVQPFVQNQPVSQITSTLRGLADGHVVGTELTITLAWCLGLLVVFGTIAVRLQRRRG</sequence>
<dbReference type="GO" id="GO:0043190">
    <property type="term" value="C:ATP-binding cassette (ABC) transporter complex"/>
    <property type="evidence" value="ECO:0007669"/>
    <property type="project" value="InterPro"/>
</dbReference>
<feature type="transmembrane region" description="Helical" evidence="6">
    <location>
        <begin position="59"/>
        <end position="76"/>
    </location>
</feature>
<evidence type="ECO:0000256" key="2">
    <source>
        <dbReference type="ARBA" id="ARBA00022692"/>
    </source>
</evidence>
<keyword evidence="6" id="KW-0813">Transport</keyword>
<protein>
    <recommendedName>
        <fullName evidence="6">Transport permease protein</fullName>
    </recommendedName>
</protein>
<dbReference type="Pfam" id="PF01061">
    <property type="entry name" value="ABC2_membrane"/>
    <property type="match status" value="1"/>
</dbReference>
<reference evidence="8 9" key="1">
    <citation type="submission" date="2016-01" db="EMBL/GenBank/DDBJ databases">
        <title>The new phylogeny of the genus Mycobacterium.</title>
        <authorList>
            <person name="Tarcisio F."/>
            <person name="Conor M."/>
            <person name="Antonella G."/>
            <person name="Elisabetta G."/>
            <person name="Giulia F.S."/>
            <person name="Sara T."/>
            <person name="Anna F."/>
            <person name="Clotilde B."/>
            <person name="Roberto B."/>
            <person name="Veronica D.S."/>
            <person name="Fabio R."/>
            <person name="Monica P."/>
            <person name="Olivier J."/>
            <person name="Enrico T."/>
            <person name="Nicola S."/>
        </authorList>
    </citation>
    <scope>NUCLEOTIDE SEQUENCE [LARGE SCALE GENOMIC DNA]</scope>
    <source>
        <strain evidence="8 9">ATCC 700010</strain>
    </source>
</reference>
<evidence type="ECO:0000259" key="7">
    <source>
        <dbReference type="PROSITE" id="PS51012"/>
    </source>
</evidence>
<organism evidence="8 9">
    <name type="scientific">Mycolicibacterium wolinskyi</name>
    <dbReference type="NCBI Taxonomy" id="59750"/>
    <lineage>
        <taxon>Bacteria</taxon>
        <taxon>Bacillati</taxon>
        <taxon>Actinomycetota</taxon>
        <taxon>Actinomycetes</taxon>
        <taxon>Mycobacteriales</taxon>
        <taxon>Mycobacteriaceae</taxon>
        <taxon>Mycolicibacterium</taxon>
    </lineage>
</organism>
<dbReference type="Proteomes" id="UP000193964">
    <property type="component" value="Unassembled WGS sequence"/>
</dbReference>
<feature type="transmembrane region" description="Helical" evidence="6">
    <location>
        <begin position="129"/>
        <end position="151"/>
    </location>
</feature>
<dbReference type="GO" id="GO:0046677">
    <property type="term" value="P:response to antibiotic"/>
    <property type="evidence" value="ECO:0007669"/>
    <property type="project" value="UniProtKB-KW"/>
</dbReference>
<dbReference type="InterPro" id="IPR000412">
    <property type="entry name" value="ABC_2_transport"/>
</dbReference>
<dbReference type="InterPro" id="IPR051784">
    <property type="entry name" value="Nod_factor_ABC_transporter"/>
</dbReference>
<dbReference type="EMBL" id="LQQA01000017">
    <property type="protein sequence ID" value="ORX13860.1"/>
    <property type="molecule type" value="Genomic_DNA"/>
</dbReference>
<name>A0A1X2F5Z6_9MYCO</name>
<accession>A0A1X2F5Z6</accession>